<evidence type="ECO:0000256" key="4">
    <source>
        <dbReference type="ARBA" id="ARBA00022692"/>
    </source>
</evidence>
<dbReference type="Pfam" id="PF00664">
    <property type="entry name" value="ABC_membrane"/>
    <property type="match status" value="1"/>
</dbReference>
<dbReference type="PROSITE" id="PS50893">
    <property type="entry name" value="ABC_TRANSPORTER_2"/>
    <property type="match status" value="1"/>
</dbReference>
<feature type="transmembrane region" description="Helical" evidence="9">
    <location>
        <begin position="159"/>
        <end position="178"/>
    </location>
</feature>
<dbReference type="GO" id="GO:0005886">
    <property type="term" value="C:plasma membrane"/>
    <property type="evidence" value="ECO:0007669"/>
    <property type="project" value="UniProtKB-SubCell"/>
</dbReference>
<feature type="transmembrane region" description="Helical" evidence="9">
    <location>
        <begin position="283"/>
        <end position="301"/>
    </location>
</feature>
<feature type="domain" description="ABC transmembrane type-1" evidence="11">
    <location>
        <begin position="19"/>
        <end position="303"/>
    </location>
</feature>
<dbReference type="AlphaFoldDB" id="A0A7G9W531"/>
<dbReference type="InterPro" id="IPR039421">
    <property type="entry name" value="Type_1_exporter"/>
</dbReference>
<organism evidence="12 13">
    <name type="scientific">Alkalicella caledoniensis</name>
    <dbReference type="NCBI Taxonomy" id="2731377"/>
    <lineage>
        <taxon>Bacteria</taxon>
        <taxon>Bacillati</taxon>
        <taxon>Bacillota</taxon>
        <taxon>Clostridia</taxon>
        <taxon>Eubacteriales</taxon>
        <taxon>Proteinivoracaceae</taxon>
        <taxon>Alkalicella</taxon>
    </lineage>
</organism>
<feature type="domain" description="ABC transporter" evidence="10">
    <location>
        <begin position="336"/>
        <end position="570"/>
    </location>
</feature>
<comment type="subcellular location">
    <subcellularLocation>
        <location evidence="1">Cell membrane</location>
        <topology evidence="1">Multi-pass membrane protein</topology>
    </subcellularLocation>
</comment>
<dbReference type="GO" id="GO:0016887">
    <property type="term" value="F:ATP hydrolysis activity"/>
    <property type="evidence" value="ECO:0007669"/>
    <property type="project" value="InterPro"/>
</dbReference>
<keyword evidence="3" id="KW-1003">Cell membrane</keyword>
<dbReference type="InterPro" id="IPR017871">
    <property type="entry name" value="ABC_transporter-like_CS"/>
</dbReference>
<evidence type="ECO:0000256" key="6">
    <source>
        <dbReference type="ARBA" id="ARBA00022840"/>
    </source>
</evidence>
<dbReference type="KEGG" id="acae:HYG86_02955"/>
<keyword evidence="7 9" id="KW-1133">Transmembrane helix</keyword>
<accession>A0A7G9W531</accession>
<keyword evidence="13" id="KW-1185">Reference proteome</keyword>
<keyword evidence="4 9" id="KW-0812">Transmembrane</keyword>
<evidence type="ECO:0000259" key="11">
    <source>
        <dbReference type="PROSITE" id="PS50929"/>
    </source>
</evidence>
<dbReference type="Gene3D" id="1.20.1560.10">
    <property type="entry name" value="ABC transporter type 1, transmembrane domain"/>
    <property type="match status" value="1"/>
</dbReference>
<dbReference type="SMART" id="SM00382">
    <property type="entry name" value="AAA"/>
    <property type="match status" value="1"/>
</dbReference>
<feature type="transmembrane region" description="Helical" evidence="9">
    <location>
        <begin position="243"/>
        <end position="263"/>
    </location>
</feature>
<dbReference type="FunFam" id="1.20.1560.10:FF:000011">
    <property type="entry name" value="Multidrug ABC transporter ATP-binding protein"/>
    <property type="match status" value="1"/>
</dbReference>
<dbReference type="CDD" id="cd18541">
    <property type="entry name" value="ABC_6TM_TmrB_like"/>
    <property type="match status" value="1"/>
</dbReference>
<dbReference type="InterPro" id="IPR003593">
    <property type="entry name" value="AAA+_ATPase"/>
</dbReference>
<dbReference type="RefSeq" id="WP_213167458.1">
    <property type="nucleotide sequence ID" value="NZ_CP058559.1"/>
</dbReference>
<evidence type="ECO:0000256" key="3">
    <source>
        <dbReference type="ARBA" id="ARBA00022475"/>
    </source>
</evidence>
<proteinExistence type="predicted"/>
<evidence type="ECO:0000256" key="5">
    <source>
        <dbReference type="ARBA" id="ARBA00022741"/>
    </source>
</evidence>
<keyword evidence="8 9" id="KW-0472">Membrane</keyword>
<dbReference type="Pfam" id="PF00005">
    <property type="entry name" value="ABC_tran"/>
    <property type="match status" value="1"/>
</dbReference>
<sequence>MGRFKFLKPFFKQYKWHYLFGLFWLLLVNIMQLIIPRVLGNLTDQLAIGTLNSDGLIRYAGIICVIAFTIAFSRFMWRIFIIGTSRKLEYFLRNRLVGHLQKLSPAYFNHHKTGDLMAHATNDINAIRMAFGQGVIMITDAVVISVITVFLMINQVGVALTLIAMVPLPFIAIGARMMGKLIHKRFRAVQEAFSNLTDKTQENLSGIRVVKAFVQEGAEIHKFNEASQKHVNSNMRLVKIWGALHPLIQVISTISLLLVLGFGGRAVIYGDISIGDFVAFNSYLGMMIWPMMAIGWVMNVIQRGAASMDRINEILLERPEIRDAKDAQDLQVKGEIEFKDLTFSYEKGEPALKNINLKISQGKTVAIIGRTGSGKTTLVNLLLRLVNSPEGTLFIDGVDINKIKLKSLRENIGYVPQDNFLFSTSISENIAFALDDYTNTQVTDAAKFAQVYDNIMDFPEKFETMMGERGVTLSGGQKQRVSIARAIIKDPSILILDDSLSAVDTHTEEEILKGLKTIMASRTSIIISHRVSTVKEADEILVMDDGEIIERGTHEQLVEHKGLYYQLHLKQLLEEKLNKA</sequence>
<dbReference type="PROSITE" id="PS00211">
    <property type="entry name" value="ABC_TRANSPORTER_1"/>
    <property type="match status" value="1"/>
</dbReference>
<name>A0A7G9W531_ALKCA</name>
<dbReference type="EMBL" id="CP058559">
    <property type="protein sequence ID" value="QNO13793.1"/>
    <property type="molecule type" value="Genomic_DNA"/>
</dbReference>
<evidence type="ECO:0000256" key="1">
    <source>
        <dbReference type="ARBA" id="ARBA00004651"/>
    </source>
</evidence>
<dbReference type="PANTHER" id="PTHR43394:SF1">
    <property type="entry name" value="ATP-BINDING CASSETTE SUB-FAMILY B MEMBER 10, MITOCHONDRIAL"/>
    <property type="match status" value="1"/>
</dbReference>
<dbReference type="GO" id="GO:0005524">
    <property type="term" value="F:ATP binding"/>
    <property type="evidence" value="ECO:0007669"/>
    <property type="project" value="UniProtKB-KW"/>
</dbReference>
<dbReference type="InterPro" id="IPR036640">
    <property type="entry name" value="ABC1_TM_sf"/>
</dbReference>
<gene>
    <name evidence="12" type="ORF">HYG86_02955</name>
</gene>
<feature type="transmembrane region" description="Helical" evidence="9">
    <location>
        <begin position="56"/>
        <end position="77"/>
    </location>
</feature>
<evidence type="ECO:0000313" key="12">
    <source>
        <dbReference type="EMBL" id="QNO13793.1"/>
    </source>
</evidence>
<dbReference type="FunFam" id="3.40.50.300:FF:000221">
    <property type="entry name" value="Multidrug ABC transporter ATP-binding protein"/>
    <property type="match status" value="1"/>
</dbReference>
<evidence type="ECO:0000313" key="13">
    <source>
        <dbReference type="Proteomes" id="UP000516160"/>
    </source>
</evidence>
<evidence type="ECO:0000256" key="7">
    <source>
        <dbReference type="ARBA" id="ARBA00022989"/>
    </source>
</evidence>
<dbReference type="Gene3D" id="3.40.50.300">
    <property type="entry name" value="P-loop containing nucleotide triphosphate hydrolases"/>
    <property type="match status" value="1"/>
</dbReference>
<protein>
    <submittedName>
        <fullName evidence="12">ABC transporter ATP-binding protein</fullName>
    </submittedName>
</protein>
<keyword evidence="2" id="KW-0813">Transport</keyword>
<dbReference type="Proteomes" id="UP000516160">
    <property type="component" value="Chromosome"/>
</dbReference>
<dbReference type="InterPro" id="IPR011527">
    <property type="entry name" value="ABC1_TM_dom"/>
</dbReference>
<dbReference type="GO" id="GO:0015421">
    <property type="term" value="F:ABC-type oligopeptide transporter activity"/>
    <property type="evidence" value="ECO:0007669"/>
    <property type="project" value="TreeGrafter"/>
</dbReference>
<evidence type="ECO:0000256" key="9">
    <source>
        <dbReference type="SAM" id="Phobius"/>
    </source>
</evidence>
<dbReference type="InterPro" id="IPR027417">
    <property type="entry name" value="P-loop_NTPase"/>
</dbReference>
<keyword evidence="5" id="KW-0547">Nucleotide-binding</keyword>
<dbReference type="SUPFAM" id="SSF90123">
    <property type="entry name" value="ABC transporter transmembrane region"/>
    <property type="match status" value="1"/>
</dbReference>
<dbReference type="PROSITE" id="PS50929">
    <property type="entry name" value="ABC_TM1F"/>
    <property type="match status" value="1"/>
</dbReference>
<feature type="transmembrane region" description="Helical" evidence="9">
    <location>
        <begin position="16"/>
        <end position="36"/>
    </location>
</feature>
<dbReference type="PANTHER" id="PTHR43394">
    <property type="entry name" value="ATP-DEPENDENT PERMEASE MDL1, MITOCHONDRIAL"/>
    <property type="match status" value="1"/>
</dbReference>
<keyword evidence="6 12" id="KW-0067">ATP-binding</keyword>
<dbReference type="SUPFAM" id="SSF52540">
    <property type="entry name" value="P-loop containing nucleoside triphosphate hydrolases"/>
    <property type="match status" value="1"/>
</dbReference>
<evidence type="ECO:0000259" key="10">
    <source>
        <dbReference type="PROSITE" id="PS50893"/>
    </source>
</evidence>
<dbReference type="InterPro" id="IPR003439">
    <property type="entry name" value="ABC_transporter-like_ATP-bd"/>
</dbReference>
<evidence type="ECO:0000256" key="2">
    <source>
        <dbReference type="ARBA" id="ARBA00022448"/>
    </source>
</evidence>
<reference evidence="12 13" key="1">
    <citation type="submission" date="2020-07" db="EMBL/GenBank/DDBJ databases">
        <title>Alkalicella. sp. LB2 genome.</title>
        <authorList>
            <person name="Postec A."/>
            <person name="Quemeneur M."/>
        </authorList>
    </citation>
    <scope>NUCLEOTIDE SEQUENCE [LARGE SCALE GENOMIC DNA]</scope>
    <source>
        <strain evidence="12 13">LB2</strain>
    </source>
</reference>
<feature type="transmembrane region" description="Helical" evidence="9">
    <location>
        <begin position="134"/>
        <end position="153"/>
    </location>
</feature>
<evidence type="ECO:0000256" key="8">
    <source>
        <dbReference type="ARBA" id="ARBA00023136"/>
    </source>
</evidence>